<protein>
    <submittedName>
        <fullName evidence="1">Uncharacterized protein</fullName>
    </submittedName>
</protein>
<gene>
    <name evidence="2" type="ORF">AVEN_17710_1</name>
    <name evidence="1" type="ORF">AVEN_250710_1</name>
</gene>
<dbReference type="EMBL" id="BGPR01261279">
    <property type="protein sequence ID" value="GBM72210.1"/>
    <property type="molecule type" value="Genomic_DNA"/>
</dbReference>
<comment type="caution">
    <text evidence="1">The sequence shown here is derived from an EMBL/GenBank/DDBJ whole genome shotgun (WGS) entry which is preliminary data.</text>
</comment>
<evidence type="ECO:0000313" key="1">
    <source>
        <dbReference type="EMBL" id="GBM72178.1"/>
    </source>
</evidence>
<accession>A0A4Y2I3G6</accession>
<evidence type="ECO:0000313" key="3">
    <source>
        <dbReference type="Proteomes" id="UP000499080"/>
    </source>
</evidence>
<dbReference type="Proteomes" id="UP000499080">
    <property type="component" value="Unassembled WGS sequence"/>
</dbReference>
<sequence>MKRLSSSMLRILTSFTLDFINLHAKKSKGAKSGDRGAHILGESRVRFLCMGIYKIKVCQVKIRNIEELKQCITAAIGEITPAMLRHVFWVMVERWELYRDVQGGHIEMY</sequence>
<name>A0A4Y2I3G6_ARAVE</name>
<keyword evidence="3" id="KW-1185">Reference proteome</keyword>
<dbReference type="Gene3D" id="3.30.420.10">
    <property type="entry name" value="Ribonuclease H-like superfamily/Ribonuclease H"/>
    <property type="match status" value="1"/>
</dbReference>
<dbReference type="AlphaFoldDB" id="A0A4Y2I3G6"/>
<organism evidence="1 3">
    <name type="scientific">Araneus ventricosus</name>
    <name type="common">Orbweaver spider</name>
    <name type="synonym">Epeira ventricosa</name>
    <dbReference type="NCBI Taxonomy" id="182803"/>
    <lineage>
        <taxon>Eukaryota</taxon>
        <taxon>Metazoa</taxon>
        <taxon>Ecdysozoa</taxon>
        <taxon>Arthropoda</taxon>
        <taxon>Chelicerata</taxon>
        <taxon>Arachnida</taxon>
        <taxon>Araneae</taxon>
        <taxon>Araneomorphae</taxon>
        <taxon>Entelegynae</taxon>
        <taxon>Araneoidea</taxon>
        <taxon>Araneidae</taxon>
        <taxon>Araneus</taxon>
    </lineage>
</organism>
<dbReference type="GO" id="GO:0003676">
    <property type="term" value="F:nucleic acid binding"/>
    <property type="evidence" value="ECO:0007669"/>
    <property type="project" value="InterPro"/>
</dbReference>
<dbReference type="EMBL" id="BGPR01261267">
    <property type="protein sequence ID" value="GBM72178.1"/>
    <property type="molecule type" value="Genomic_DNA"/>
</dbReference>
<evidence type="ECO:0000313" key="2">
    <source>
        <dbReference type="EMBL" id="GBM72210.1"/>
    </source>
</evidence>
<reference evidence="1 3" key="1">
    <citation type="journal article" date="2019" name="Sci. Rep.">
        <title>Orb-weaving spider Araneus ventricosus genome elucidates the spidroin gene catalogue.</title>
        <authorList>
            <person name="Kono N."/>
            <person name="Nakamura H."/>
            <person name="Ohtoshi R."/>
            <person name="Moran D.A.P."/>
            <person name="Shinohara A."/>
            <person name="Yoshida Y."/>
            <person name="Fujiwara M."/>
            <person name="Mori M."/>
            <person name="Tomita M."/>
            <person name="Arakawa K."/>
        </authorList>
    </citation>
    <scope>NUCLEOTIDE SEQUENCE [LARGE SCALE GENOMIC DNA]</scope>
</reference>
<dbReference type="InterPro" id="IPR036397">
    <property type="entry name" value="RNaseH_sf"/>
</dbReference>
<proteinExistence type="predicted"/>